<evidence type="ECO:0000313" key="2">
    <source>
        <dbReference type="Proteomes" id="UP000008068"/>
    </source>
</evidence>
<dbReference type="EMBL" id="GL379786">
    <property type="protein sequence ID" value="EGT30466.1"/>
    <property type="molecule type" value="Genomic_DNA"/>
</dbReference>
<evidence type="ECO:0000313" key="1">
    <source>
        <dbReference type="EMBL" id="EGT30466.1"/>
    </source>
</evidence>
<proteinExistence type="predicted"/>
<dbReference type="Proteomes" id="UP000008068">
    <property type="component" value="Unassembled WGS sequence"/>
</dbReference>
<organism evidence="2">
    <name type="scientific">Caenorhabditis brenneri</name>
    <name type="common">Nematode worm</name>
    <dbReference type="NCBI Taxonomy" id="135651"/>
    <lineage>
        <taxon>Eukaryota</taxon>
        <taxon>Metazoa</taxon>
        <taxon>Ecdysozoa</taxon>
        <taxon>Nematoda</taxon>
        <taxon>Chromadorea</taxon>
        <taxon>Rhabditida</taxon>
        <taxon>Rhabditina</taxon>
        <taxon>Rhabditomorpha</taxon>
        <taxon>Rhabditoidea</taxon>
        <taxon>Rhabditidae</taxon>
        <taxon>Peloderinae</taxon>
        <taxon>Caenorhabditis</taxon>
    </lineage>
</organism>
<gene>
    <name evidence="1" type="ORF">CAEBREN_02121</name>
</gene>
<reference evidence="2" key="1">
    <citation type="submission" date="2011-07" db="EMBL/GenBank/DDBJ databases">
        <authorList>
            <consortium name="Caenorhabditis brenneri Sequencing and Analysis Consortium"/>
            <person name="Wilson R.K."/>
        </authorList>
    </citation>
    <scope>NUCLEOTIDE SEQUENCE [LARGE SCALE GENOMIC DNA]</scope>
    <source>
        <strain evidence="2">PB2801</strain>
    </source>
</reference>
<dbReference type="AlphaFoldDB" id="G0M8Q9"/>
<protein>
    <submittedName>
        <fullName evidence="1">Uncharacterized protein</fullName>
    </submittedName>
</protein>
<sequence length="37" mass="4470">MDRKCECFFGTPWKSGKENRNGEKMFTSLKLQKKLRF</sequence>
<name>G0M8Q9_CAEBE</name>
<keyword evidence="2" id="KW-1185">Reference proteome</keyword>
<dbReference type="HOGENOM" id="CLU_3351552_0_0_1"/>
<dbReference type="InParanoid" id="G0M8Q9"/>
<accession>G0M8Q9</accession>